<evidence type="ECO:0000313" key="1">
    <source>
        <dbReference type="EMBL" id="CAF4493108.1"/>
    </source>
</evidence>
<protein>
    <submittedName>
        <fullName evidence="1">Uncharacterized protein</fullName>
    </submittedName>
</protein>
<sequence length="165" mass="18324">MSRHLVIGPGRKYVIIKRDSKYATCAQGGSGKIYTTLLMCTSASGKFLPPYIIYRAPGLFNVWMPRNYSLDLVSMQHNLNYQVFHGSWHSFRMLATTPRSPTYQSNTTDFVSDKATSSTNISTLRRSSACPNISSNVYASNQQDISSTNDMSPIAAIDTSKTFSI</sequence>
<evidence type="ECO:0000313" key="2">
    <source>
        <dbReference type="Proteomes" id="UP000663838"/>
    </source>
</evidence>
<dbReference type="Proteomes" id="UP000663838">
    <property type="component" value="Unassembled WGS sequence"/>
</dbReference>
<name>A0A820V0K9_9BILA</name>
<comment type="caution">
    <text evidence="1">The sequence shown here is derived from an EMBL/GenBank/DDBJ whole genome shotgun (WGS) entry which is preliminary data.</text>
</comment>
<dbReference type="EMBL" id="CAJOBS010000092">
    <property type="protein sequence ID" value="CAF4493108.1"/>
    <property type="molecule type" value="Genomic_DNA"/>
</dbReference>
<proteinExistence type="predicted"/>
<organism evidence="1 2">
    <name type="scientific">Rotaria socialis</name>
    <dbReference type="NCBI Taxonomy" id="392032"/>
    <lineage>
        <taxon>Eukaryota</taxon>
        <taxon>Metazoa</taxon>
        <taxon>Spiralia</taxon>
        <taxon>Gnathifera</taxon>
        <taxon>Rotifera</taxon>
        <taxon>Eurotatoria</taxon>
        <taxon>Bdelloidea</taxon>
        <taxon>Philodinida</taxon>
        <taxon>Philodinidae</taxon>
        <taxon>Rotaria</taxon>
    </lineage>
</organism>
<dbReference type="AlphaFoldDB" id="A0A820V0K9"/>
<reference evidence="1" key="1">
    <citation type="submission" date="2021-02" db="EMBL/GenBank/DDBJ databases">
        <authorList>
            <person name="Nowell W R."/>
        </authorList>
    </citation>
    <scope>NUCLEOTIDE SEQUENCE</scope>
</reference>
<gene>
    <name evidence="1" type="ORF">TOA249_LOCUS2783</name>
</gene>
<accession>A0A820V0K9</accession>